<organism evidence="1 2">
    <name type="scientific">Gemmata obscuriglobus</name>
    <dbReference type="NCBI Taxonomy" id="114"/>
    <lineage>
        <taxon>Bacteria</taxon>
        <taxon>Pseudomonadati</taxon>
        <taxon>Planctomycetota</taxon>
        <taxon>Planctomycetia</taxon>
        <taxon>Gemmatales</taxon>
        <taxon>Gemmataceae</taxon>
        <taxon>Gemmata</taxon>
    </lineage>
</organism>
<dbReference type="Proteomes" id="UP000245802">
    <property type="component" value="Chromosome"/>
</dbReference>
<dbReference type="AlphaFoldDB" id="A0A2Z3H2F9"/>
<reference evidence="1 2" key="1">
    <citation type="submission" date="2018-01" db="EMBL/GenBank/DDBJ databases">
        <title>G. obscuriglobus.</title>
        <authorList>
            <person name="Franke J."/>
            <person name="Blomberg W."/>
            <person name="Selmecki A."/>
        </authorList>
    </citation>
    <scope>NUCLEOTIDE SEQUENCE [LARGE SCALE GENOMIC DNA]</scope>
    <source>
        <strain evidence="1 2">DSM 5831</strain>
    </source>
</reference>
<gene>
    <name evidence="1" type="ORF">C1280_17005</name>
</gene>
<keyword evidence="2" id="KW-1185">Reference proteome</keyword>
<sequence>MAAGGRSIQFTPECKAIKGKQAASSREVEVLWLSERGIGQTGAFGRNYFAWLATPGPRFLVEELNGASSSRMGYGGARM</sequence>
<evidence type="ECO:0000313" key="2">
    <source>
        <dbReference type="Proteomes" id="UP000245802"/>
    </source>
</evidence>
<dbReference type="KEGG" id="gog:C1280_17005"/>
<dbReference type="EMBL" id="CP025958">
    <property type="protein sequence ID" value="AWM38512.1"/>
    <property type="molecule type" value="Genomic_DNA"/>
</dbReference>
<proteinExistence type="predicted"/>
<protein>
    <submittedName>
        <fullName evidence="1">Uncharacterized protein</fullName>
    </submittedName>
</protein>
<evidence type="ECO:0000313" key="1">
    <source>
        <dbReference type="EMBL" id="AWM38512.1"/>
    </source>
</evidence>
<accession>A0A2Z3H2F9</accession>
<name>A0A2Z3H2F9_9BACT</name>